<evidence type="ECO:0000256" key="5">
    <source>
        <dbReference type="ARBA" id="ARBA00022824"/>
    </source>
</evidence>
<comment type="subcellular location">
    <subcellularLocation>
        <location evidence="10">Endoplasmic reticulum membrane</location>
        <topology evidence="10">Single-pass type II membrane protein</topology>
    </subcellularLocation>
    <subcellularLocation>
        <location evidence="10">Golgi apparatus membrane</location>
        <topology evidence="10">Single-pass type II membrane protein</topology>
    </subcellularLocation>
</comment>
<evidence type="ECO:0000256" key="10">
    <source>
        <dbReference type="RuleBase" id="RU369019"/>
    </source>
</evidence>
<dbReference type="OrthoDB" id="16538at2759"/>
<evidence type="ECO:0000256" key="7">
    <source>
        <dbReference type="ARBA" id="ARBA00022927"/>
    </source>
</evidence>
<keyword evidence="1 10" id="KW-0813">Transport</keyword>
<sequence>MVFAGNGSSMEERLKGQDTHFKAFEVQLPKGKPAGVNFLSRTQLFTPPKGESARKEMYQRLLKLSPAPRTATTTPNKRIGAIASGLAGDENEIVVFSATSNRPQAQDIIKRIKLAVGQEANDLDISDLGEGRFQVAYCLDSDVYIQDVDFDFAKLKSRTETERRKLYTVPHPEAGARKGRAKVRGIRWLSPKHLLLLANKPNRTGVELLLLHMYEEGPGSIVARKTLPSHVKAATDFDVALLDADEDGAYQVVVAVGGIDVSLSIYTIDYHGPARDSLSQLYKYATYDEVHPMQMTKVLFSALDKKTTGPQYLRLATTSLGNTISVETFETIEISGGTDKARHVIQTARTRRLHAGATYLVIAMVVAAMALMIQSLIDPEGALTSSLIPARYRGYAGNTFGEAHRSKRHAAVLNNADTPAVRVERRVRDLLHLHNPPANPAATENALVIYHDPDSKEVSTEVHKGHEAVLEKHTDAKRWDDLSKEDQLLWKKKLGDAGMWAVEEGETILKSIFFGQIGGLVGQVAQGVLG</sequence>
<keyword evidence="3 10" id="KW-0812">Transmembrane</keyword>
<comment type="function">
    <text evidence="10">Guanine nucleotide-exchange factor (GEF) required for the formation or budding of transport vesicles from the ER.</text>
</comment>
<protein>
    <recommendedName>
        <fullName evidence="10">Guanine nucleotide-exchange factor SEC12</fullName>
    </recommendedName>
</protein>
<evidence type="ECO:0000313" key="11">
    <source>
        <dbReference type="EMBL" id="KAF1920915.1"/>
    </source>
</evidence>
<name>A0A6A5QYN0_AMPQU</name>
<dbReference type="InterPro" id="IPR015943">
    <property type="entry name" value="WD40/YVTN_repeat-like_dom_sf"/>
</dbReference>
<dbReference type="GO" id="GO:0005085">
    <property type="term" value="F:guanyl-nucleotide exchange factor activity"/>
    <property type="evidence" value="ECO:0007669"/>
    <property type="project" value="InterPro"/>
</dbReference>
<evidence type="ECO:0000256" key="9">
    <source>
        <dbReference type="ARBA" id="ARBA00023136"/>
    </source>
</evidence>
<dbReference type="GO" id="GO:0000139">
    <property type="term" value="C:Golgi membrane"/>
    <property type="evidence" value="ECO:0007669"/>
    <property type="project" value="UniProtKB-SubCell"/>
</dbReference>
<evidence type="ECO:0000256" key="1">
    <source>
        <dbReference type="ARBA" id="ARBA00022448"/>
    </source>
</evidence>
<keyword evidence="6" id="KW-0931">ER-Golgi transport</keyword>
<dbReference type="GO" id="GO:0015031">
    <property type="term" value="P:protein transport"/>
    <property type="evidence" value="ECO:0007669"/>
    <property type="project" value="UniProtKB-KW"/>
</dbReference>
<gene>
    <name evidence="11" type="ORF">BDU57DRAFT_465811</name>
</gene>
<keyword evidence="5 10" id="KW-0256">Endoplasmic reticulum</keyword>
<accession>A0A6A5QYN0</accession>
<keyword evidence="2 10" id="KW-0853">WD repeat</keyword>
<keyword evidence="7 10" id="KW-0653">Protein transport</keyword>
<dbReference type="AlphaFoldDB" id="A0A6A5QYN0"/>
<keyword evidence="9 10" id="KW-0472">Membrane</keyword>
<dbReference type="GO" id="GO:0006888">
    <property type="term" value="P:endoplasmic reticulum to Golgi vesicle-mediated transport"/>
    <property type="evidence" value="ECO:0007669"/>
    <property type="project" value="UniProtKB-UniRule"/>
</dbReference>
<keyword evidence="8 10" id="KW-1133">Transmembrane helix</keyword>
<proteinExistence type="inferred from homology"/>
<dbReference type="GO" id="GO:0003400">
    <property type="term" value="P:regulation of COPII vesicle coating"/>
    <property type="evidence" value="ECO:0007669"/>
    <property type="project" value="UniProtKB-UniRule"/>
</dbReference>
<dbReference type="GO" id="GO:0005789">
    <property type="term" value="C:endoplasmic reticulum membrane"/>
    <property type="evidence" value="ECO:0007669"/>
    <property type="project" value="UniProtKB-SubCell"/>
</dbReference>
<organism evidence="11 12">
    <name type="scientific">Ampelomyces quisqualis</name>
    <name type="common">Powdery mildew agent</name>
    <dbReference type="NCBI Taxonomy" id="50730"/>
    <lineage>
        <taxon>Eukaryota</taxon>
        <taxon>Fungi</taxon>
        <taxon>Dikarya</taxon>
        <taxon>Ascomycota</taxon>
        <taxon>Pezizomycotina</taxon>
        <taxon>Dothideomycetes</taxon>
        <taxon>Pleosporomycetidae</taxon>
        <taxon>Pleosporales</taxon>
        <taxon>Pleosporineae</taxon>
        <taxon>Phaeosphaeriaceae</taxon>
        <taxon>Ampelomyces</taxon>
    </lineage>
</organism>
<dbReference type="PANTHER" id="PTHR23284">
    <property type="entry name" value="PROLACTIN REGULATORY ELEMENT BINDING PROTEIN"/>
    <property type="match status" value="1"/>
</dbReference>
<evidence type="ECO:0000256" key="2">
    <source>
        <dbReference type="ARBA" id="ARBA00022574"/>
    </source>
</evidence>
<comment type="similarity">
    <text evidence="10">Belongs to the WD repeat SEC12 family.</text>
</comment>
<dbReference type="PANTHER" id="PTHR23284:SF0">
    <property type="entry name" value="PROLACTIN REGULATORY ELEMENT-BINDING PROTEIN"/>
    <property type="match status" value="1"/>
</dbReference>
<evidence type="ECO:0000313" key="12">
    <source>
        <dbReference type="Proteomes" id="UP000800096"/>
    </source>
</evidence>
<dbReference type="InterPro" id="IPR045260">
    <property type="entry name" value="Sec12-like"/>
</dbReference>
<dbReference type="Proteomes" id="UP000800096">
    <property type="component" value="Unassembled WGS sequence"/>
</dbReference>
<reference evidence="11" key="1">
    <citation type="journal article" date="2020" name="Stud. Mycol.">
        <title>101 Dothideomycetes genomes: a test case for predicting lifestyles and emergence of pathogens.</title>
        <authorList>
            <person name="Haridas S."/>
            <person name="Albert R."/>
            <person name="Binder M."/>
            <person name="Bloem J."/>
            <person name="Labutti K."/>
            <person name="Salamov A."/>
            <person name="Andreopoulos B."/>
            <person name="Baker S."/>
            <person name="Barry K."/>
            <person name="Bills G."/>
            <person name="Bluhm B."/>
            <person name="Cannon C."/>
            <person name="Castanera R."/>
            <person name="Culley D."/>
            <person name="Daum C."/>
            <person name="Ezra D."/>
            <person name="Gonzalez J."/>
            <person name="Henrissat B."/>
            <person name="Kuo A."/>
            <person name="Liang C."/>
            <person name="Lipzen A."/>
            <person name="Lutzoni F."/>
            <person name="Magnuson J."/>
            <person name="Mondo S."/>
            <person name="Nolan M."/>
            <person name="Ohm R."/>
            <person name="Pangilinan J."/>
            <person name="Park H.-J."/>
            <person name="Ramirez L."/>
            <person name="Alfaro M."/>
            <person name="Sun H."/>
            <person name="Tritt A."/>
            <person name="Yoshinaga Y."/>
            <person name="Zwiers L.-H."/>
            <person name="Turgeon B."/>
            <person name="Goodwin S."/>
            <person name="Spatafora J."/>
            <person name="Crous P."/>
            <person name="Grigoriev I."/>
        </authorList>
    </citation>
    <scope>NUCLEOTIDE SEQUENCE</scope>
    <source>
        <strain evidence="11">HMLAC05119</strain>
    </source>
</reference>
<evidence type="ECO:0000256" key="3">
    <source>
        <dbReference type="ARBA" id="ARBA00022692"/>
    </source>
</evidence>
<keyword evidence="12" id="KW-1185">Reference proteome</keyword>
<feature type="transmembrane region" description="Helical" evidence="10">
    <location>
        <begin position="357"/>
        <end position="377"/>
    </location>
</feature>
<dbReference type="EMBL" id="ML979132">
    <property type="protein sequence ID" value="KAF1920915.1"/>
    <property type="molecule type" value="Genomic_DNA"/>
</dbReference>
<keyword evidence="4 10" id="KW-0677">Repeat</keyword>
<evidence type="ECO:0000256" key="8">
    <source>
        <dbReference type="ARBA" id="ARBA00022989"/>
    </source>
</evidence>
<evidence type="ECO:0000256" key="4">
    <source>
        <dbReference type="ARBA" id="ARBA00022737"/>
    </source>
</evidence>
<evidence type="ECO:0000256" key="6">
    <source>
        <dbReference type="ARBA" id="ARBA00022892"/>
    </source>
</evidence>
<dbReference type="Gene3D" id="2.130.10.10">
    <property type="entry name" value="YVTN repeat-like/Quinoprotein amine dehydrogenase"/>
    <property type="match status" value="1"/>
</dbReference>